<evidence type="ECO:0000256" key="2">
    <source>
        <dbReference type="ARBA" id="ARBA00022475"/>
    </source>
</evidence>
<dbReference type="PANTHER" id="PTHR30606">
    <property type="entry name" value="LIPID A BIOSYNTHESIS LAUROYL ACYLTRANSFERASE"/>
    <property type="match status" value="1"/>
</dbReference>
<keyword evidence="7" id="KW-0812">Transmembrane</keyword>
<dbReference type="GO" id="GO:0016746">
    <property type="term" value="F:acyltransferase activity"/>
    <property type="evidence" value="ECO:0007669"/>
    <property type="project" value="UniProtKB-KW"/>
</dbReference>
<feature type="transmembrane region" description="Helical" evidence="7">
    <location>
        <begin position="12"/>
        <end position="35"/>
    </location>
</feature>
<evidence type="ECO:0000313" key="8">
    <source>
        <dbReference type="EMBL" id="PIW66840.1"/>
    </source>
</evidence>
<evidence type="ECO:0000313" key="9">
    <source>
        <dbReference type="Proteomes" id="UP000231267"/>
    </source>
</evidence>
<gene>
    <name evidence="8" type="ORF">COW11_01155</name>
</gene>
<keyword evidence="4" id="KW-0808">Transferase</keyword>
<proteinExistence type="predicted"/>
<dbReference type="CDD" id="cd07984">
    <property type="entry name" value="LPLAT_LABLAT-like"/>
    <property type="match status" value="1"/>
</dbReference>
<comment type="caution">
    <text evidence="8">The sequence shown here is derived from an EMBL/GenBank/DDBJ whole genome shotgun (WGS) entry which is preliminary data.</text>
</comment>
<dbReference type="EMBL" id="PFGP01000026">
    <property type="protein sequence ID" value="PIW66840.1"/>
    <property type="molecule type" value="Genomic_DNA"/>
</dbReference>
<keyword evidence="6" id="KW-0012">Acyltransferase</keyword>
<comment type="subcellular location">
    <subcellularLocation>
        <location evidence="1">Cell inner membrane</location>
    </subcellularLocation>
</comment>
<evidence type="ECO:0000256" key="3">
    <source>
        <dbReference type="ARBA" id="ARBA00022519"/>
    </source>
</evidence>
<dbReference type="InterPro" id="IPR004960">
    <property type="entry name" value="LipA_acyltrans"/>
</dbReference>
<evidence type="ECO:0000256" key="6">
    <source>
        <dbReference type="ARBA" id="ARBA00023315"/>
    </source>
</evidence>
<evidence type="ECO:0000256" key="7">
    <source>
        <dbReference type="SAM" id="Phobius"/>
    </source>
</evidence>
<dbReference type="Pfam" id="PF03279">
    <property type="entry name" value="Lip_A_acyltrans"/>
    <property type="match status" value="1"/>
</dbReference>
<evidence type="ECO:0000256" key="5">
    <source>
        <dbReference type="ARBA" id="ARBA00023136"/>
    </source>
</evidence>
<keyword evidence="2" id="KW-1003">Cell membrane</keyword>
<dbReference type="Pfam" id="PF06258">
    <property type="entry name" value="Mito_fiss_Elm1"/>
    <property type="match status" value="1"/>
</dbReference>
<evidence type="ECO:0000256" key="4">
    <source>
        <dbReference type="ARBA" id="ARBA00022679"/>
    </source>
</evidence>
<keyword evidence="7" id="KW-1133">Transmembrane helix</keyword>
<dbReference type="AlphaFoldDB" id="A0A2J0LLA7"/>
<dbReference type="GO" id="GO:0005886">
    <property type="term" value="C:plasma membrane"/>
    <property type="evidence" value="ECO:0007669"/>
    <property type="project" value="UniProtKB-SubCell"/>
</dbReference>
<dbReference type="InterPro" id="IPR009367">
    <property type="entry name" value="Elm1-like"/>
</dbReference>
<dbReference type="PANTHER" id="PTHR30606:SF10">
    <property type="entry name" value="PHOSPHATIDYLINOSITOL MANNOSIDE ACYLTRANSFERASE"/>
    <property type="match status" value="1"/>
</dbReference>
<protein>
    <recommendedName>
        <fullName evidence="10">Lipid A biosynthesis acyltransferase</fullName>
    </recommendedName>
</protein>
<evidence type="ECO:0000256" key="1">
    <source>
        <dbReference type="ARBA" id="ARBA00004533"/>
    </source>
</evidence>
<evidence type="ECO:0008006" key="10">
    <source>
        <dbReference type="Google" id="ProtNLM"/>
    </source>
</evidence>
<keyword evidence="3" id="KW-0997">Cell inner membrane</keyword>
<dbReference type="Proteomes" id="UP000231267">
    <property type="component" value="Unassembled WGS sequence"/>
</dbReference>
<reference evidence="8 9" key="1">
    <citation type="submission" date="2017-09" db="EMBL/GenBank/DDBJ databases">
        <title>Depth-based differentiation of microbial function through sediment-hosted aquifers and enrichment of novel symbionts in the deep terrestrial subsurface.</title>
        <authorList>
            <person name="Probst A.J."/>
            <person name="Ladd B."/>
            <person name="Jarett J.K."/>
            <person name="Geller-Mcgrath D.E."/>
            <person name="Sieber C.M."/>
            <person name="Emerson J.B."/>
            <person name="Anantharaman K."/>
            <person name="Thomas B.C."/>
            <person name="Malmstrom R."/>
            <person name="Stieglmeier M."/>
            <person name="Klingl A."/>
            <person name="Woyke T."/>
            <person name="Ryan C.M."/>
            <person name="Banfield J.F."/>
        </authorList>
    </citation>
    <scope>NUCLEOTIDE SEQUENCE [LARGE SCALE GENOMIC DNA]</scope>
    <source>
        <strain evidence="8">CG12_big_fil_rev_8_21_14_0_65_43_15</strain>
    </source>
</reference>
<organism evidence="8 9">
    <name type="scientific">Candidatus Taenaricola geysiri</name>
    <dbReference type="NCBI Taxonomy" id="1974752"/>
    <lineage>
        <taxon>Bacteria</taxon>
        <taxon>Pseudomonadati</taxon>
        <taxon>Candidatus Omnitrophota</taxon>
        <taxon>Candidatus Taenaricola</taxon>
    </lineage>
</organism>
<sequence>MNRKNNLEEIILYPVVLAFGFFVRMLPLSLGRWLANRLGWLIYAFYKKRRSIGYANIKAAFCERLEPSSVKKITMRTFQHFSQVFFELFRFPDIGKAYIDRYMKFAGLDNVAKAQSRGKGAVILTAHFGNWELSGLAGAIKGYPQDVLARQQKFLRLNNLLNSYRARYGRRVIEKGMAVRGIINALNENRVVAILSDQDGGLSGVLVDFFGRLASTPQGAAVFALKYDSVILPNFCYREKGPFYRMVVEPPQGLIKTGNMDLDVQASLQKFTDILQSYITRYPEQWLWLHKRWKTTPSRRALLLSDAKAGHISQSNAVTKQIRKVVFEKAEKDPRLGLLKGSAGLEDLIYKEKTVEVKYKSAMHKAFLTFCSLFASSRCQGCMKCLKLCLMRDSYDALMKVYADIIVSCGSQQAAVNRFLAIENNAKSVVVMKPGILPVKFFNLCVIPRHDNPPKRKNILITEGALNTTEVSAPGNSIGLLVGGDNKNFILPKSALWAVLGAVMDACVKHDISVLATTSRRTSKELEALMKEKLGKFEKCKILAIANENNPPGTVKNILASSKVIVVSGESISMVSEAAASGKRVLVFCAQAKKKDTRHAEFLRNLEKKGFIVLCGPKDMKPAIIKALQDNSPVKRLDDSSLVYEAIKKLI</sequence>
<keyword evidence="5 7" id="KW-0472">Membrane</keyword>
<dbReference type="GO" id="GO:0009247">
    <property type="term" value="P:glycolipid biosynthetic process"/>
    <property type="evidence" value="ECO:0007669"/>
    <property type="project" value="UniProtKB-ARBA"/>
</dbReference>
<name>A0A2J0LLA7_9BACT</name>
<accession>A0A2J0LLA7</accession>